<evidence type="ECO:0000256" key="6">
    <source>
        <dbReference type="HAMAP-Rule" id="MF_00242"/>
    </source>
</evidence>
<evidence type="ECO:0000256" key="3">
    <source>
        <dbReference type="ARBA" id="ARBA00022503"/>
    </source>
</evidence>
<dbReference type="EMBL" id="FOIM01000058">
    <property type="protein sequence ID" value="SEU21067.1"/>
    <property type="molecule type" value="Genomic_DNA"/>
</dbReference>
<reference evidence="9" key="1">
    <citation type="submission" date="2016-10" db="EMBL/GenBank/DDBJ databases">
        <authorList>
            <person name="Varghese N."/>
            <person name="Submissions S."/>
        </authorList>
    </citation>
    <scope>NUCLEOTIDE SEQUENCE [LARGE SCALE GENOMIC DNA]</scope>
    <source>
        <strain evidence="9">NLAE-zl-G277</strain>
    </source>
</reference>
<comment type="subcellular location">
    <subcellularLocation>
        <location evidence="6">Cytoplasm</location>
    </subcellularLocation>
</comment>
<dbReference type="NCBIfam" id="TIGR01078">
    <property type="entry name" value="arcA"/>
    <property type="match status" value="1"/>
</dbReference>
<keyword evidence="4 6" id="KW-0378">Hydrolase</keyword>
<dbReference type="PRINTS" id="PR01466">
    <property type="entry name" value="ARGDEIMINASE"/>
</dbReference>
<dbReference type="SUPFAM" id="SSF55909">
    <property type="entry name" value="Pentein"/>
    <property type="match status" value="1"/>
</dbReference>
<dbReference type="AlphaFoldDB" id="A0A1I0KAH4"/>
<name>A0A1I0KAH4_9FIRM</name>
<dbReference type="RefSeq" id="WP_092371846.1">
    <property type="nucleotide sequence ID" value="NZ_CAKXUV010000043.1"/>
</dbReference>
<evidence type="ECO:0000256" key="2">
    <source>
        <dbReference type="ARBA" id="ARBA00010206"/>
    </source>
</evidence>
<dbReference type="EC" id="3.5.3.6" evidence="6"/>
<evidence type="ECO:0000256" key="5">
    <source>
        <dbReference type="ARBA" id="ARBA00049429"/>
    </source>
</evidence>
<dbReference type="PIRSF" id="PIRSF006356">
    <property type="entry name" value="Arg_deiminase"/>
    <property type="match status" value="1"/>
</dbReference>
<dbReference type="Gene3D" id="1.10.3930.10">
    <property type="entry name" value="Arginine deiminase"/>
    <property type="match status" value="1"/>
</dbReference>
<dbReference type="Proteomes" id="UP000198508">
    <property type="component" value="Unassembled WGS sequence"/>
</dbReference>
<evidence type="ECO:0000256" key="1">
    <source>
        <dbReference type="ARBA" id="ARBA00005213"/>
    </source>
</evidence>
<keyword evidence="3 6" id="KW-0056">Arginine metabolism</keyword>
<keyword evidence="9" id="KW-1185">Reference proteome</keyword>
<comment type="similarity">
    <text evidence="2 6">Belongs to the arginine deiminase family.</text>
</comment>
<dbReference type="GO" id="GO:0019546">
    <property type="term" value="P:L-arginine deiminase pathway"/>
    <property type="evidence" value="ECO:0007669"/>
    <property type="project" value="UniProtKB-UniRule"/>
</dbReference>
<dbReference type="HAMAP" id="MF_00242">
    <property type="entry name" value="Arg_deiminase"/>
    <property type="match status" value="1"/>
</dbReference>
<dbReference type="Gene3D" id="3.75.10.10">
    <property type="entry name" value="L-arginine/glycine Amidinotransferase, Chain A"/>
    <property type="match status" value="1"/>
</dbReference>
<gene>
    <name evidence="6" type="primary">arcA</name>
    <name evidence="8" type="ORF">SAMN05216313_15815</name>
</gene>
<evidence type="ECO:0000256" key="7">
    <source>
        <dbReference type="PIRSR" id="PIRSR006356-1"/>
    </source>
</evidence>
<evidence type="ECO:0000313" key="9">
    <source>
        <dbReference type="Proteomes" id="UP000198508"/>
    </source>
</evidence>
<organism evidence="8 9">
    <name type="scientific">Enterocloster lavalensis</name>
    <dbReference type="NCBI Taxonomy" id="460384"/>
    <lineage>
        <taxon>Bacteria</taxon>
        <taxon>Bacillati</taxon>
        <taxon>Bacillota</taxon>
        <taxon>Clostridia</taxon>
        <taxon>Lachnospirales</taxon>
        <taxon>Lachnospiraceae</taxon>
        <taxon>Enterocloster</taxon>
    </lineage>
</organism>
<dbReference type="GO" id="GO:0016990">
    <property type="term" value="F:arginine deiminase activity"/>
    <property type="evidence" value="ECO:0007669"/>
    <property type="project" value="UniProtKB-UniRule"/>
</dbReference>
<feature type="active site" description="Amidino-cysteine intermediate" evidence="6 7">
    <location>
        <position position="398"/>
    </location>
</feature>
<dbReference type="NCBIfam" id="NF002381">
    <property type="entry name" value="PRK01388.1"/>
    <property type="match status" value="1"/>
</dbReference>
<keyword evidence="6" id="KW-0963">Cytoplasm</keyword>
<dbReference type="UniPathway" id="UPA00254">
    <property type="reaction ID" value="UER00364"/>
</dbReference>
<dbReference type="GeneID" id="93280242"/>
<dbReference type="PANTHER" id="PTHR47271:SF2">
    <property type="entry name" value="ARGININE DEIMINASE"/>
    <property type="match status" value="1"/>
</dbReference>
<dbReference type="GO" id="GO:0005737">
    <property type="term" value="C:cytoplasm"/>
    <property type="evidence" value="ECO:0007669"/>
    <property type="project" value="UniProtKB-SubCell"/>
</dbReference>
<dbReference type="Pfam" id="PF02274">
    <property type="entry name" value="ADI"/>
    <property type="match status" value="1"/>
</dbReference>
<comment type="pathway">
    <text evidence="1 6">Amino-acid degradation; L-arginine degradation via ADI pathway; carbamoyl phosphate from L-arginine: step 1/2.</text>
</comment>
<accession>A0A1I0KAH4</accession>
<sequence length="408" mass="46403">MPIHVKSEIGTLKRVMLHRPGQELEHLVPGELERLLFDDIPYLRAARQEHDVFAGILREQGVEVVYLEDLMAGTLKGRPQLRERFIRQFIEEGGNIAQKFKDQLFRLLDGIEDERELVQKTMAGVRMNELKAGGHSPLADRVRPDSRFILDPIPNLYFTRDPFASIGCGVSLNYMYSRTRRRETIYGSYILEEHPDFAGSTPFYYRRDYPFSIEGGDILNLSRRVLAVGISQRTTPEAIELLAQNIFGDDTAEIETILAFDIPSIRAYMHLDTVMTQIDYDKFTVHPGILGSLRVYEICRGDHRDTLNVTELDSSLPVILGTHLGLDQVTMIRCGGKDRVASEREQWNDGSNTLCIAPGKVVVYDRNYITNGILRENGVEVLEMPSSELSRGRGGPRCMSMPLWREDV</sequence>
<proteinExistence type="inferred from homology"/>
<evidence type="ECO:0000256" key="4">
    <source>
        <dbReference type="ARBA" id="ARBA00022801"/>
    </source>
</evidence>
<evidence type="ECO:0000313" key="8">
    <source>
        <dbReference type="EMBL" id="SEU21067.1"/>
    </source>
</evidence>
<protein>
    <recommendedName>
        <fullName evidence="6">Arginine deiminase</fullName>
        <shortName evidence="6">ADI</shortName>
        <ecNumber evidence="6">3.5.3.6</ecNumber>
    </recommendedName>
    <alternativeName>
        <fullName evidence="6">Arginine dihydrolase</fullName>
        <shortName evidence="6">AD</shortName>
    </alternativeName>
</protein>
<dbReference type="STRING" id="460384.SAMN05216313_15815"/>
<dbReference type="PANTHER" id="PTHR47271">
    <property type="entry name" value="ARGININE DEIMINASE"/>
    <property type="match status" value="1"/>
</dbReference>
<comment type="catalytic activity">
    <reaction evidence="5 6">
        <text>L-arginine + H2O = L-citrulline + NH4(+)</text>
        <dbReference type="Rhea" id="RHEA:19597"/>
        <dbReference type="ChEBI" id="CHEBI:15377"/>
        <dbReference type="ChEBI" id="CHEBI:28938"/>
        <dbReference type="ChEBI" id="CHEBI:32682"/>
        <dbReference type="ChEBI" id="CHEBI:57743"/>
        <dbReference type="EC" id="3.5.3.6"/>
    </reaction>
</comment>
<dbReference type="InterPro" id="IPR003876">
    <property type="entry name" value="Arg_deiminase"/>
</dbReference>